<dbReference type="RefSeq" id="WP_283346780.1">
    <property type="nucleotide sequence ID" value="NZ_JASHIF010000032.1"/>
</dbReference>
<evidence type="ECO:0000313" key="2">
    <source>
        <dbReference type="Proteomes" id="UP001236507"/>
    </source>
</evidence>
<accession>A0ABT6YGI9</accession>
<sequence>MKATLYIDNCNIGDVIFSIIDESMGGIGGNLITSENYKKYQPTIQQHFEKQGISNIENFNFRIVLSDNSELKPHGGIGITDSPYFDEIYVESAGLDTETITKIKNTSTTPNAIH</sequence>
<name>A0ABT6YGI9_9BACT</name>
<gene>
    <name evidence="1" type="ORF">QM524_25160</name>
</gene>
<comment type="caution">
    <text evidence="1">The sequence shown here is derived from an EMBL/GenBank/DDBJ whole genome shotgun (WGS) entry which is preliminary data.</text>
</comment>
<keyword evidence="2" id="KW-1185">Reference proteome</keyword>
<dbReference type="Proteomes" id="UP001236507">
    <property type="component" value="Unassembled WGS sequence"/>
</dbReference>
<dbReference type="EMBL" id="JASHIF010000032">
    <property type="protein sequence ID" value="MDI9862539.1"/>
    <property type="molecule type" value="Genomic_DNA"/>
</dbReference>
<organism evidence="1 2">
    <name type="scientific">Flectobacillus roseus</name>
    <dbReference type="NCBI Taxonomy" id="502259"/>
    <lineage>
        <taxon>Bacteria</taxon>
        <taxon>Pseudomonadati</taxon>
        <taxon>Bacteroidota</taxon>
        <taxon>Cytophagia</taxon>
        <taxon>Cytophagales</taxon>
        <taxon>Flectobacillaceae</taxon>
        <taxon>Flectobacillus</taxon>
    </lineage>
</organism>
<reference evidence="1 2" key="1">
    <citation type="submission" date="2023-05" db="EMBL/GenBank/DDBJ databases">
        <title>Novel species of genus Flectobacillus isolated from stream in China.</title>
        <authorList>
            <person name="Lu H."/>
        </authorList>
    </citation>
    <scope>NUCLEOTIDE SEQUENCE [LARGE SCALE GENOMIC DNA]</scope>
    <source>
        <strain evidence="1 2">KCTC 42575</strain>
    </source>
</reference>
<proteinExistence type="predicted"/>
<evidence type="ECO:0000313" key="1">
    <source>
        <dbReference type="EMBL" id="MDI9862539.1"/>
    </source>
</evidence>
<protein>
    <submittedName>
        <fullName evidence="1">Uncharacterized protein</fullName>
    </submittedName>
</protein>